<dbReference type="EMBL" id="CAJOAZ010005920">
    <property type="protein sequence ID" value="CAF4117483.1"/>
    <property type="molecule type" value="Genomic_DNA"/>
</dbReference>
<dbReference type="SMART" id="SM00028">
    <property type="entry name" value="TPR"/>
    <property type="match status" value="4"/>
</dbReference>
<dbReference type="EMBL" id="CAJNOG010000479">
    <property type="protein sequence ID" value="CAF1262977.1"/>
    <property type="molecule type" value="Genomic_DNA"/>
</dbReference>
<feature type="coiled-coil region" evidence="4">
    <location>
        <begin position="255"/>
        <end position="282"/>
    </location>
</feature>
<name>A0A815AZN6_9BILA</name>
<evidence type="ECO:0000313" key="7">
    <source>
        <dbReference type="Proteomes" id="UP000663845"/>
    </source>
</evidence>
<evidence type="ECO:0000256" key="4">
    <source>
        <dbReference type="SAM" id="Coils"/>
    </source>
</evidence>
<sequence>MVFIRDLLKQLPGTIKPLTLYRSQYLTIDELQEIRKNVGGFMQYFKFVSMSTSNILAICRRRENHLHLHLESVLFQLKINDSGTNTRYAMVAQSNEETTFLFAAGSIFRIESVEKLSEHTWCCKLCLSNDDENKLTSTLQYYEREIGTSLTYLSLGIYLNEIGQMDKAITYFKTLLSVSTDPDITSAISNNLAIISTCKDDSAVARSHLEQALNLQTSDTRTMSTVTLLSPGKTSDMMLAQPIPSTSPIINYYNLACIYRELERFEEALNECEEALKLTKAEISSAHIALVYGAMGSVYYARENHGNALKYFKMALDFALIHLSSVDPLIDQYLNNIRILSSKIESTLS</sequence>
<proteinExistence type="predicted"/>
<dbReference type="Proteomes" id="UP000663845">
    <property type="component" value="Unassembled WGS sequence"/>
</dbReference>
<keyword evidence="2 3" id="KW-0802">TPR repeat</keyword>
<comment type="caution">
    <text evidence="5">The sequence shown here is derived from an EMBL/GenBank/DDBJ whole genome shotgun (WGS) entry which is preliminary data.</text>
</comment>
<dbReference type="Gene3D" id="3.90.176.10">
    <property type="entry name" value="Toxin ADP-ribosyltransferase, Chain A, domain 1"/>
    <property type="match status" value="1"/>
</dbReference>
<feature type="repeat" description="TPR" evidence="3">
    <location>
        <begin position="289"/>
        <end position="322"/>
    </location>
</feature>
<evidence type="ECO:0000313" key="6">
    <source>
        <dbReference type="EMBL" id="CAF4117483.1"/>
    </source>
</evidence>
<evidence type="ECO:0000256" key="2">
    <source>
        <dbReference type="ARBA" id="ARBA00022803"/>
    </source>
</evidence>
<dbReference type="Proteomes" id="UP000663844">
    <property type="component" value="Unassembled WGS sequence"/>
</dbReference>
<dbReference type="PANTHER" id="PTHR45641">
    <property type="entry name" value="TETRATRICOPEPTIDE REPEAT PROTEIN (AFU_ORTHOLOGUE AFUA_6G03870)"/>
    <property type="match status" value="1"/>
</dbReference>
<organism evidence="5 7">
    <name type="scientific">Adineta steineri</name>
    <dbReference type="NCBI Taxonomy" id="433720"/>
    <lineage>
        <taxon>Eukaryota</taxon>
        <taxon>Metazoa</taxon>
        <taxon>Spiralia</taxon>
        <taxon>Gnathifera</taxon>
        <taxon>Rotifera</taxon>
        <taxon>Eurotatoria</taxon>
        <taxon>Bdelloidea</taxon>
        <taxon>Adinetida</taxon>
        <taxon>Adinetidae</taxon>
        <taxon>Adineta</taxon>
    </lineage>
</organism>
<feature type="repeat" description="TPR" evidence="3">
    <location>
        <begin position="149"/>
        <end position="182"/>
    </location>
</feature>
<dbReference type="Gene3D" id="1.25.40.10">
    <property type="entry name" value="Tetratricopeptide repeat domain"/>
    <property type="match status" value="2"/>
</dbReference>
<accession>A0A815AZN6</accession>
<dbReference type="PROSITE" id="PS50005">
    <property type="entry name" value="TPR"/>
    <property type="match status" value="3"/>
</dbReference>
<keyword evidence="1" id="KW-0677">Repeat</keyword>
<dbReference type="InterPro" id="IPR019734">
    <property type="entry name" value="TPR_rpt"/>
</dbReference>
<dbReference type="InterPro" id="IPR011990">
    <property type="entry name" value="TPR-like_helical_dom_sf"/>
</dbReference>
<dbReference type="AlphaFoldDB" id="A0A815AZN6"/>
<keyword evidence="4" id="KW-0175">Coiled coil</keyword>
<feature type="repeat" description="TPR" evidence="3">
    <location>
        <begin position="249"/>
        <end position="282"/>
    </location>
</feature>
<evidence type="ECO:0008006" key="8">
    <source>
        <dbReference type="Google" id="ProtNLM"/>
    </source>
</evidence>
<reference evidence="5" key="1">
    <citation type="submission" date="2021-02" db="EMBL/GenBank/DDBJ databases">
        <authorList>
            <person name="Nowell W R."/>
        </authorList>
    </citation>
    <scope>NUCLEOTIDE SEQUENCE</scope>
</reference>
<dbReference type="PANTHER" id="PTHR45641:SF19">
    <property type="entry name" value="NEPHROCYSTIN-3"/>
    <property type="match status" value="1"/>
</dbReference>
<gene>
    <name evidence="5" type="ORF">JYZ213_LOCUS30259</name>
    <name evidence="6" type="ORF">OXD698_LOCUS36289</name>
</gene>
<evidence type="ECO:0000256" key="3">
    <source>
        <dbReference type="PROSITE-ProRule" id="PRU00339"/>
    </source>
</evidence>
<dbReference type="Pfam" id="PF13424">
    <property type="entry name" value="TPR_12"/>
    <property type="match status" value="1"/>
</dbReference>
<dbReference type="PROSITE" id="PS51996">
    <property type="entry name" value="TR_MART"/>
    <property type="match status" value="1"/>
</dbReference>
<evidence type="ECO:0000256" key="1">
    <source>
        <dbReference type="ARBA" id="ARBA00022737"/>
    </source>
</evidence>
<evidence type="ECO:0000313" key="5">
    <source>
        <dbReference type="EMBL" id="CAF1262977.1"/>
    </source>
</evidence>
<dbReference type="SUPFAM" id="SSF48452">
    <property type="entry name" value="TPR-like"/>
    <property type="match status" value="1"/>
</dbReference>
<protein>
    <recommendedName>
        <fullName evidence="8">Tetratricopeptide repeat protein</fullName>
    </recommendedName>
</protein>